<dbReference type="EMBL" id="JACATZ010000001">
    <property type="protein sequence ID" value="NWJ45032.1"/>
    <property type="molecule type" value="Genomic_DNA"/>
</dbReference>
<dbReference type="Proteomes" id="UP001431572">
    <property type="component" value="Chromosome 1"/>
</dbReference>
<organism evidence="2 4">
    <name type="scientific">Candidatus Chlorohelix allophototropha</name>
    <dbReference type="NCBI Taxonomy" id="3003348"/>
    <lineage>
        <taxon>Bacteria</taxon>
        <taxon>Bacillati</taxon>
        <taxon>Chloroflexota</taxon>
        <taxon>Chloroflexia</taxon>
        <taxon>Candidatus Chloroheliales</taxon>
        <taxon>Candidatus Chloroheliaceae</taxon>
        <taxon>Candidatus Chlorohelix</taxon>
    </lineage>
</organism>
<dbReference type="EMBL" id="CP128399">
    <property type="protein sequence ID" value="WJW66913.1"/>
    <property type="molecule type" value="Genomic_DNA"/>
</dbReference>
<dbReference type="Proteomes" id="UP000521676">
    <property type="component" value="Unassembled WGS sequence"/>
</dbReference>
<evidence type="ECO:0000313" key="5">
    <source>
        <dbReference type="Proteomes" id="UP001431572"/>
    </source>
</evidence>
<feature type="transmembrane region" description="Helical" evidence="1">
    <location>
        <begin position="6"/>
        <end position="25"/>
    </location>
</feature>
<reference evidence="3" key="2">
    <citation type="journal article" date="2024" name="Nature">
        <title>Anoxygenic phototroph of the Chloroflexota uses a type I reaction centre.</title>
        <authorList>
            <person name="Tsuji J.M."/>
            <person name="Shaw N.A."/>
            <person name="Nagashima S."/>
            <person name="Venkiteswaran J.J."/>
            <person name="Schiff S.L."/>
            <person name="Watanabe T."/>
            <person name="Fukui M."/>
            <person name="Hanada S."/>
            <person name="Tank M."/>
            <person name="Neufeld J.D."/>
        </authorList>
    </citation>
    <scope>NUCLEOTIDE SEQUENCE</scope>
    <source>
        <strain evidence="3">L227-S17</strain>
    </source>
</reference>
<gene>
    <name evidence="2" type="ORF">HXX08_04050</name>
    <name evidence="3" type="ORF">OZ401_000158</name>
</gene>
<dbReference type="AlphaFoldDB" id="A0A8T7LXS1"/>
<reference evidence="2 4" key="1">
    <citation type="submission" date="2020-06" db="EMBL/GenBank/DDBJ databases">
        <title>Anoxygenic phototrophic Chloroflexota member uses a Type I reaction center.</title>
        <authorList>
            <person name="Tsuji J.M."/>
            <person name="Shaw N.A."/>
            <person name="Nagashima S."/>
            <person name="Venkiteswaran J."/>
            <person name="Schiff S.L."/>
            <person name="Hanada S."/>
            <person name="Tank M."/>
            <person name="Neufeld J.D."/>
        </authorList>
    </citation>
    <scope>NUCLEOTIDE SEQUENCE [LARGE SCALE GENOMIC DNA]</scope>
    <source>
        <strain evidence="2">L227-S17</strain>
    </source>
</reference>
<evidence type="ECO:0000313" key="4">
    <source>
        <dbReference type="Proteomes" id="UP000521676"/>
    </source>
</evidence>
<protein>
    <submittedName>
        <fullName evidence="2">Uncharacterized protein</fullName>
    </submittedName>
</protein>
<keyword evidence="1" id="KW-1133">Transmembrane helix</keyword>
<keyword evidence="5" id="KW-1185">Reference proteome</keyword>
<dbReference type="RefSeq" id="WP_341468806.1">
    <property type="nucleotide sequence ID" value="NZ_CP128399.1"/>
</dbReference>
<keyword evidence="1" id="KW-0812">Transmembrane</keyword>
<proteinExistence type="predicted"/>
<evidence type="ECO:0000256" key="1">
    <source>
        <dbReference type="SAM" id="Phobius"/>
    </source>
</evidence>
<evidence type="ECO:0000313" key="2">
    <source>
        <dbReference type="EMBL" id="NWJ45032.1"/>
    </source>
</evidence>
<evidence type="ECO:0000313" key="3">
    <source>
        <dbReference type="EMBL" id="WJW66913.1"/>
    </source>
</evidence>
<name>A0A8T7LXS1_9CHLR</name>
<sequence length="102" mass="10951">MFNEKVGLGIAAAALTGGYAAFRIIKAKRNKVQMPESQPEPIPESLKEATPEVIYERREKIVPVKSGKLNLKAAAENVRAALNLAVLEIKTLVATGLALVLV</sequence>
<keyword evidence="1" id="KW-0472">Membrane</keyword>
<accession>A0A8T7LXS1</accession>